<protein>
    <recommendedName>
        <fullName evidence="15">Ion transport domain-containing protein</fullName>
    </recommendedName>
</protein>
<evidence type="ECO:0000256" key="3">
    <source>
        <dbReference type="ARBA" id="ARBA00022475"/>
    </source>
</evidence>
<keyword evidence="7" id="KW-0677">Repeat</keyword>
<evidence type="ECO:0000256" key="11">
    <source>
        <dbReference type="ARBA" id="ARBA00023136"/>
    </source>
</evidence>
<feature type="transmembrane region" description="Helical" evidence="14">
    <location>
        <begin position="260"/>
        <end position="283"/>
    </location>
</feature>
<evidence type="ECO:0000256" key="14">
    <source>
        <dbReference type="SAM" id="Phobius"/>
    </source>
</evidence>
<evidence type="ECO:0000256" key="1">
    <source>
        <dbReference type="ARBA" id="ARBA00004651"/>
    </source>
</evidence>
<comment type="caution">
    <text evidence="16">The sequence shown here is derived from an EMBL/GenBank/DDBJ whole genome shotgun (WGS) entry which is preliminary data.</text>
</comment>
<feature type="transmembrane region" description="Helical" evidence="14">
    <location>
        <begin position="501"/>
        <end position="523"/>
    </location>
</feature>
<gene>
    <name evidence="16" type="ORF">LSH36_856g01009</name>
</gene>
<keyword evidence="8" id="KW-0106">Calcium</keyword>
<dbReference type="PROSITE" id="PS50088">
    <property type="entry name" value="ANK_REPEAT"/>
    <property type="match status" value="1"/>
</dbReference>
<dbReference type="Proteomes" id="UP001208570">
    <property type="component" value="Unassembled WGS sequence"/>
</dbReference>
<keyword evidence="2" id="KW-0813">Transport</keyword>
<dbReference type="InterPro" id="IPR024862">
    <property type="entry name" value="TRPV"/>
</dbReference>
<comment type="subcellular location">
    <subcellularLocation>
        <location evidence="1">Cell membrane</location>
        <topology evidence="1">Multi-pass membrane protein</topology>
    </subcellularLocation>
</comment>
<dbReference type="PANTHER" id="PTHR10582:SF2">
    <property type="entry name" value="INACTIVE"/>
    <property type="match status" value="1"/>
</dbReference>
<dbReference type="AlphaFoldDB" id="A0AAD9IZS5"/>
<sequence length="589" mass="67859">MKLTERSEASARDMTMSLDTYRDWHKAIITDNLEFTTNLLAGLHPADKEKHLNGCFVYSDSETRRVLERNFGRAVEVQCYRPLGLAVVFGSRNVLRVMLEHGADPTRRETNQDTILHMIISVASSYDNTECGLTEMLVYLMSLLTKQQQKWLLFSENALGLRPLEEAARTGCMRILRTIFQTPGVYLTKEISSGMLHYQWYDVTEYELVSGSSRRGKSPLAFITYMTSEASEKSDTKELLSWKPFQHWYNLKMACNMPALVVWSTYRLMLSLIVMAMMTDNSILAKLGGVPQDEVLLYPNASFYYCAGYTIVSFSPTETFLVAIIIAICGLLGMAIDIGELLFVLVSHRPEFEWLQLRRGNLAISFWFSRGVHFLFLLSSAIATIRISENHPLGVDTISDVGRLVFVISAFSSLFLFLELIPEIGFYILSIKRMLKDLFYFFLLYMVCVSPFVLYFMVFVNTNSKQGCIDHFYSYSQSFYTTFLVMLNLRDLTKYRVQNAVVLYATHMIFVFVVAILLVNFLIATMSESGFRISKKKEVLIRIERLHALFTVDTWFGWISKKYQYYILRKVARVENGRVYILNVEKIDL</sequence>
<feature type="repeat" description="ANK" evidence="13">
    <location>
        <begin position="78"/>
        <end position="110"/>
    </location>
</feature>
<dbReference type="GO" id="GO:0005886">
    <property type="term" value="C:plasma membrane"/>
    <property type="evidence" value="ECO:0007669"/>
    <property type="project" value="UniProtKB-SubCell"/>
</dbReference>
<dbReference type="InterPro" id="IPR005821">
    <property type="entry name" value="Ion_trans_dom"/>
</dbReference>
<evidence type="ECO:0000313" key="17">
    <source>
        <dbReference type="Proteomes" id="UP001208570"/>
    </source>
</evidence>
<keyword evidence="10" id="KW-0406">Ion transport</keyword>
<evidence type="ECO:0000256" key="2">
    <source>
        <dbReference type="ARBA" id="ARBA00022448"/>
    </source>
</evidence>
<evidence type="ECO:0000313" key="16">
    <source>
        <dbReference type="EMBL" id="KAK2143295.1"/>
    </source>
</evidence>
<evidence type="ECO:0000256" key="13">
    <source>
        <dbReference type="PROSITE-ProRule" id="PRU00023"/>
    </source>
</evidence>
<keyword evidence="12" id="KW-0407">Ion channel</keyword>
<keyword evidence="17" id="KW-1185">Reference proteome</keyword>
<evidence type="ECO:0000256" key="10">
    <source>
        <dbReference type="ARBA" id="ARBA00023065"/>
    </source>
</evidence>
<feature type="transmembrane region" description="Helical" evidence="14">
    <location>
        <begin position="405"/>
        <end position="429"/>
    </location>
</feature>
<name>A0AAD9IZS5_9ANNE</name>
<dbReference type="EMBL" id="JAODUP010000856">
    <property type="protein sequence ID" value="KAK2143295.1"/>
    <property type="molecule type" value="Genomic_DNA"/>
</dbReference>
<evidence type="ECO:0000256" key="6">
    <source>
        <dbReference type="ARBA" id="ARBA00022692"/>
    </source>
</evidence>
<dbReference type="GO" id="GO:0005262">
    <property type="term" value="F:calcium channel activity"/>
    <property type="evidence" value="ECO:0007669"/>
    <property type="project" value="UniProtKB-KW"/>
</dbReference>
<feature type="transmembrane region" description="Helical" evidence="14">
    <location>
        <begin position="367"/>
        <end position="385"/>
    </location>
</feature>
<dbReference type="InterPro" id="IPR036770">
    <property type="entry name" value="Ankyrin_rpt-contain_sf"/>
</dbReference>
<evidence type="ECO:0000256" key="8">
    <source>
        <dbReference type="ARBA" id="ARBA00022837"/>
    </source>
</evidence>
<feature type="domain" description="Ion transport" evidence="15">
    <location>
        <begin position="401"/>
        <end position="529"/>
    </location>
</feature>
<keyword evidence="4" id="KW-0109">Calcium transport</keyword>
<keyword evidence="13" id="KW-0040">ANK repeat</keyword>
<evidence type="ECO:0000259" key="15">
    <source>
        <dbReference type="Pfam" id="PF00520"/>
    </source>
</evidence>
<dbReference type="PANTHER" id="PTHR10582">
    <property type="entry name" value="TRANSIENT RECEPTOR POTENTIAL ION CHANNEL PROTEIN"/>
    <property type="match status" value="1"/>
</dbReference>
<keyword evidence="11 14" id="KW-0472">Membrane</keyword>
<keyword evidence="5" id="KW-0107">Calcium channel</keyword>
<organism evidence="16 17">
    <name type="scientific">Paralvinella palmiformis</name>
    <dbReference type="NCBI Taxonomy" id="53620"/>
    <lineage>
        <taxon>Eukaryota</taxon>
        <taxon>Metazoa</taxon>
        <taxon>Spiralia</taxon>
        <taxon>Lophotrochozoa</taxon>
        <taxon>Annelida</taxon>
        <taxon>Polychaeta</taxon>
        <taxon>Sedentaria</taxon>
        <taxon>Canalipalpata</taxon>
        <taxon>Terebellida</taxon>
        <taxon>Terebelliformia</taxon>
        <taxon>Alvinellidae</taxon>
        <taxon>Paralvinella</taxon>
    </lineage>
</organism>
<keyword evidence="6 14" id="KW-0812">Transmembrane</keyword>
<dbReference type="SUPFAM" id="SSF48403">
    <property type="entry name" value="Ankyrin repeat"/>
    <property type="match status" value="1"/>
</dbReference>
<evidence type="ECO:0000256" key="12">
    <source>
        <dbReference type="ARBA" id="ARBA00023303"/>
    </source>
</evidence>
<evidence type="ECO:0000256" key="4">
    <source>
        <dbReference type="ARBA" id="ARBA00022568"/>
    </source>
</evidence>
<feature type="transmembrane region" description="Helical" evidence="14">
    <location>
        <begin position="438"/>
        <end position="460"/>
    </location>
</feature>
<dbReference type="InterPro" id="IPR002110">
    <property type="entry name" value="Ankyrin_rpt"/>
</dbReference>
<evidence type="ECO:0000256" key="7">
    <source>
        <dbReference type="ARBA" id="ARBA00022737"/>
    </source>
</evidence>
<feature type="transmembrane region" description="Helical" evidence="14">
    <location>
        <begin position="320"/>
        <end position="346"/>
    </location>
</feature>
<keyword evidence="3" id="KW-1003">Cell membrane</keyword>
<proteinExistence type="predicted"/>
<dbReference type="Pfam" id="PF00520">
    <property type="entry name" value="Ion_trans"/>
    <property type="match status" value="1"/>
</dbReference>
<keyword evidence="9 14" id="KW-1133">Transmembrane helix</keyword>
<accession>A0AAD9IZS5</accession>
<evidence type="ECO:0000256" key="9">
    <source>
        <dbReference type="ARBA" id="ARBA00022989"/>
    </source>
</evidence>
<reference evidence="16" key="1">
    <citation type="journal article" date="2023" name="Mol. Biol. Evol.">
        <title>Third-Generation Sequencing Reveals the Adaptive Role of the Epigenome in Three Deep-Sea Polychaetes.</title>
        <authorList>
            <person name="Perez M."/>
            <person name="Aroh O."/>
            <person name="Sun Y."/>
            <person name="Lan Y."/>
            <person name="Juniper S.K."/>
            <person name="Young C.R."/>
            <person name="Angers B."/>
            <person name="Qian P.Y."/>
        </authorList>
    </citation>
    <scope>NUCLEOTIDE SEQUENCE</scope>
    <source>
        <strain evidence="16">P08H-3</strain>
    </source>
</reference>
<evidence type="ECO:0000256" key="5">
    <source>
        <dbReference type="ARBA" id="ARBA00022673"/>
    </source>
</evidence>
<dbReference type="Gene3D" id="1.25.40.20">
    <property type="entry name" value="Ankyrin repeat-containing domain"/>
    <property type="match status" value="1"/>
</dbReference>
<dbReference type="GO" id="GO:0098703">
    <property type="term" value="P:calcium ion import across plasma membrane"/>
    <property type="evidence" value="ECO:0007669"/>
    <property type="project" value="TreeGrafter"/>
</dbReference>